<comment type="similarity">
    <text evidence="1">Belongs to the class-II pyridine nucleotide-disulfide oxidoreductase family.</text>
</comment>
<dbReference type="PROSITE" id="PS00573">
    <property type="entry name" value="PYRIDINE_REDOX_2"/>
    <property type="match status" value="1"/>
</dbReference>
<keyword evidence="4" id="KW-0560">Oxidoreductase</keyword>
<evidence type="ECO:0000256" key="5">
    <source>
        <dbReference type="ARBA" id="ARBA00023157"/>
    </source>
</evidence>
<reference evidence="8" key="1">
    <citation type="submission" date="2023-04" db="EMBL/GenBank/DDBJ databases">
        <authorList>
            <person name="Vijverberg K."/>
            <person name="Xiong W."/>
            <person name="Schranz E."/>
        </authorList>
    </citation>
    <scope>NUCLEOTIDE SEQUENCE</scope>
</reference>
<evidence type="ECO:0000259" key="7">
    <source>
        <dbReference type="Pfam" id="PF07992"/>
    </source>
</evidence>
<dbReference type="InterPro" id="IPR008255">
    <property type="entry name" value="Pyr_nucl-diS_OxRdtase_2_AS"/>
</dbReference>
<evidence type="ECO:0000256" key="3">
    <source>
        <dbReference type="ARBA" id="ARBA00022827"/>
    </source>
</evidence>
<dbReference type="Pfam" id="PF07992">
    <property type="entry name" value="Pyr_redox_2"/>
    <property type="match status" value="1"/>
</dbReference>
<dbReference type="GO" id="GO:0097237">
    <property type="term" value="P:cellular response to toxic substance"/>
    <property type="evidence" value="ECO:0007669"/>
    <property type="project" value="UniProtKB-ARBA"/>
</dbReference>
<evidence type="ECO:0000256" key="2">
    <source>
        <dbReference type="ARBA" id="ARBA00022630"/>
    </source>
</evidence>
<feature type="domain" description="FAD/NAD(P)-binding" evidence="7">
    <location>
        <begin position="148"/>
        <end position="248"/>
    </location>
</feature>
<dbReference type="Proteomes" id="UP001177003">
    <property type="component" value="Chromosome 9"/>
</dbReference>
<dbReference type="GO" id="GO:0016668">
    <property type="term" value="F:oxidoreductase activity, acting on a sulfur group of donors, NAD(P) as acceptor"/>
    <property type="evidence" value="ECO:0007669"/>
    <property type="project" value="UniProtKB-ARBA"/>
</dbReference>
<evidence type="ECO:0000256" key="6">
    <source>
        <dbReference type="ARBA" id="ARBA00023284"/>
    </source>
</evidence>
<dbReference type="PANTHER" id="PTHR48105">
    <property type="entry name" value="THIOREDOXIN REDUCTASE 1-RELATED-RELATED"/>
    <property type="match status" value="1"/>
</dbReference>
<protein>
    <recommendedName>
        <fullName evidence="7">FAD/NAD(P)-binding domain-containing protein</fullName>
    </recommendedName>
</protein>
<dbReference type="EMBL" id="OX465085">
    <property type="protein sequence ID" value="CAI9301107.1"/>
    <property type="molecule type" value="Genomic_DNA"/>
</dbReference>
<accession>A0AA36EMB9</accession>
<keyword evidence="9" id="KW-1185">Reference proteome</keyword>
<name>A0AA36EMB9_LACSI</name>
<evidence type="ECO:0000256" key="4">
    <source>
        <dbReference type="ARBA" id="ARBA00023002"/>
    </source>
</evidence>
<dbReference type="Gene3D" id="3.50.50.60">
    <property type="entry name" value="FAD/NAD(P)-binding domain"/>
    <property type="match status" value="1"/>
</dbReference>
<gene>
    <name evidence="8" type="ORF">LSALG_LOCUS39684</name>
</gene>
<keyword evidence="5" id="KW-1015">Disulfide bond</keyword>
<organism evidence="8 9">
    <name type="scientific">Lactuca saligna</name>
    <name type="common">Willowleaf lettuce</name>
    <dbReference type="NCBI Taxonomy" id="75948"/>
    <lineage>
        <taxon>Eukaryota</taxon>
        <taxon>Viridiplantae</taxon>
        <taxon>Streptophyta</taxon>
        <taxon>Embryophyta</taxon>
        <taxon>Tracheophyta</taxon>
        <taxon>Spermatophyta</taxon>
        <taxon>Magnoliopsida</taxon>
        <taxon>eudicotyledons</taxon>
        <taxon>Gunneridae</taxon>
        <taxon>Pentapetalae</taxon>
        <taxon>asterids</taxon>
        <taxon>campanulids</taxon>
        <taxon>Asterales</taxon>
        <taxon>Asteraceae</taxon>
        <taxon>Cichorioideae</taxon>
        <taxon>Cichorieae</taxon>
        <taxon>Lactucinae</taxon>
        <taxon>Lactuca</taxon>
    </lineage>
</organism>
<keyword evidence="2" id="KW-0285">Flavoprotein</keyword>
<keyword evidence="3" id="KW-0274">FAD</keyword>
<sequence>MNNAPIVVTTYDASQIFSKLLIRTLAELLLKAFYKHPVGFAYRKSTHILKLGATKSTISGTWVSVPIEIEGFLVTMIKGSSITVKAYSADQSSSPASNQYSMEYFQVLKFGDYRFRTCWLHSSNLRRSCQFEACSEGYQIGGAICDEATGATAKRLKLPREDEFWSRGISACAICDGASPIFKGEVLAVVGGGDTGTEEAIYLTKYARHAHLLVHIDQLKASRAMQDRVFDNPNITVHFNTETVDVDALVKDGLLDKLKIGPLETVKGGSIDPKGALLDFFGFHEEADDVLSRVEELQLLEKRLNCYNDPISQFQALMYLKPAIHIRCWCQACWQYSVEYPLSSILDSDVT</sequence>
<keyword evidence="6" id="KW-0676">Redox-active center</keyword>
<dbReference type="InterPro" id="IPR050097">
    <property type="entry name" value="Ferredoxin-NADP_redctase_2"/>
</dbReference>
<evidence type="ECO:0000313" key="9">
    <source>
        <dbReference type="Proteomes" id="UP001177003"/>
    </source>
</evidence>
<proteinExistence type="inferred from homology"/>
<evidence type="ECO:0000256" key="1">
    <source>
        <dbReference type="ARBA" id="ARBA00009333"/>
    </source>
</evidence>
<dbReference type="AlphaFoldDB" id="A0AA36EMB9"/>
<dbReference type="InterPro" id="IPR036188">
    <property type="entry name" value="FAD/NAD-bd_sf"/>
</dbReference>
<dbReference type="InterPro" id="IPR023753">
    <property type="entry name" value="FAD/NAD-binding_dom"/>
</dbReference>
<dbReference type="SUPFAM" id="SSF51905">
    <property type="entry name" value="FAD/NAD(P)-binding domain"/>
    <property type="match status" value="1"/>
</dbReference>
<evidence type="ECO:0000313" key="8">
    <source>
        <dbReference type="EMBL" id="CAI9301107.1"/>
    </source>
</evidence>